<dbReference type="InterPro" id="IPR025250">
    <property type="entry name" value="DUF4199"/>
</dbReference>
<dbReference type="OrthoDB" id="850943at2"/>
<name>A0A5M8QS09_9BACT</name>
<feature type="transmembrane region" description="Helical" evidence="1">
    <location>
        <begin position="153"/>
        <end position="171"/>
    </location>
</feature>
<keyword evidence="1" id="KW-1133">Transmembrane helix</keyword>
<reference evidence="2 3" key="2">
    <citation type="submission" date="2019-09" db="EMBL/GenBank/DDBJ databases">
        <title>A bacterium isolated from glacier soil.</title>
        <authorList>
            <person name="Liu Q."/>
        </authorList>
    </citation>
    <scope>NUCLEOTIDE SEQUENCE [LARGE SCALE GENOMIC DNA]</scope>
    <source>
        <strain evidence="2 3">MDT1-10-3</strain>
    </source>
</reference>
<reference evidence="2 3" key="1">
    <citation type="submission" date="2019-07" db="EMBL/GenBank/DDBJ databases">
        <authorList>
            <person name="Qu J.-H."/>
        </authorList>
    </citation>
    <scope>NUCLEOTIDE SEQUENCE [LARGE SCALE GENOMIC DNA]</scope>
    <source>
        <strain evidence="2 3">MDT1-10-3</strain>
    </source>
</reference>
<keyword evidence="1" id="KW-0812">Transmembrane</keyword>
<evidence type="ECO:0000313" key="2">
    <source>
        <dbReference type="EMBL" id="KAA6438048.1"/>
    </source>
</evidence>
<feature type="transmembrane region" description="Helical" evidence="1">
    <location>
        <begin position="12"/>
        <end position="32"/>
    </location>
</feature>
<keyword evidence="1" id="KW-0472">Membrane</keyword>
<protein>
    <submittedName>
        <fullName evidence="2">DUF4199 domain-containing protein</fullName>
    </submittedName>
</protein>
<dbReference type="Proteomes" id="UP000323866">
    <property type="component" value="Unassembled WGS sequence"/>
</dbReference>
<organism evidence="2 3">
    <name type="scientific">Rufibacter glacialis</name>
    <dbReference type="NCBI Taxonomy" id="1259555"/>
    <lineage>
        <taxon>Bacteria</taxon>
        <taxon>Pseudomonadati</taxon>
        <taxon>Bacteroidota</taxon>
        <taxon>Cytophagia</taxon>
        <taxon>Cytophagales</taxon>
        <taxon>Hymenobacteraceae</taxon>
        <taxon>Rufibacter</taxon>
    </lineage>
</organism>
<evidence type="ECO:0000313" key="3">
    <source>
        <dbReference type="Proteomes" id="UP000323866"/>
    </source>
</evidence>
<dbReference type="Pfam" id="PF13858">
    <property type="entry name" value="DUF4199"/>
    <property type="match status" value="1"/>
</dbReference>
<accession>A0A5M8QS09</accession>
<dbReference type="AlphaFoldDB" id="A0A5M8QS09"/>
<evidence type="ECO:0000256" key="1">
    <source>
        <dbReference type="SAM" id="Phobius"/>
    </source>
</evidence>
<gene>
    <name evidence="2" type="ORF">FOE74_00780</name>
</gene>
<feature type="transmembrane region" description="Helical" evidence="1">
    <location>
        <begin position="44"/>
        <end position="63"/>
    </location>
</feature>
<dbReference type="EMBL" id="VKKZ01000002">
    <property type="protein sequence ID" value="KAA6438048.1"/>
    <property type="molecule type" value="Genomic_DNA"/>
</dbReference>
<comment type="caution">
    <text evidence="2">The sequence shown here is derived from an EMBL/GenBank/DDBJ whole genome shotgun (WGS) entry which is preliminary data.</text>
</comment>
<sequence length="173" mass="19399">MMFDKAVINTAIRYGVTGGIVSFAYVLILALAGFENLYDNTSEYSSTLVFVSVFVFLAIKYFKKFHDAELGFGKAFKVGMATVLFLAFTSAALLCLYSVVAGQEMIQEYIILSQERMELTKGELTKVMGEVNYKNAYQNLSQLNAYILAQINFVNRMVVGFFVSIVLGVFFRK</sequence>
<proteinExistence type="predicted"/>
<feature type="transmembrane region" description="Helical" evidence="1">
    <location>
        <begin position="75"/>
        <end position="100"/>
    </location>
</feature>